<dbReference type="OrthoDB" id="9780392at2"/>
<dbReference type="Proteomes" id="UP000199626">
    <property type="component" value="Unassembled WGS sequence"/>
</dbReference>
<keyword evidence="3 5" id="KW-0288">FMN</keyword>
<sequence>MDLKDVRRDYTQSHLRRDALADNPIEQFKHWFNLAQQHASLSDPTAFSLATVDANQRPHQRIVLLKEVRADGFVFYTSYDSSKGRDIAANPQVGMHFAWLALEQQIRIEGTAQRLTAEENAAYFYSRPRASQLGALASQQSAPIQNRNELEARYHQLTEQYQDQTVPMPSHWGGFLIRPDYFEFWQGGRYRLHDRFSYQATDNGWQITRLQP</sequence>
<feature type="domain" description="Pyridoxamine 5'-phosphate oxidase N-terminal" evidence="8">
    <location>
        <begin position="38"/>
        <end position="159"/>
    </location>
</feature>
<keyword evidence="4 5" id="KW-0560">Oxidoreductase</keyword>
<dbReference type="Pfam" id="PF01243">
    <property type="entry name" value="PNPOx_N"/>
    <property type="match status" value="1"/>
</dbReference>
<dbReference type="GO" id="GO:0004733">
    <property type="term" value="F:pyridoxamine phosphate oxidase activity"/>
    <property type="evidence" value="ECO:0007669"/>
    <property type="project" value="UniProtKB-UniRule"/>
</dbReference>
<organism evidence="10 11">
    <name type="scientific">Pseudidiomarina indica</name>
    <dbReference type="NCBI Taxonomy" id="1159017"/>
    <lineage>
        <taxon>Bacteria</taxon>
        <taxon>Pseudomonadati</taxon>
        <taxon>Pseudomonadota</taxon>
        <taxon>Gammaproteobacteria</taxon>
        <taxon>Alteromonadales</taxon>
        <taxon>Idiomarinaceae</taxon>
        <taxon>Pseudidiomarina</taxon>
    </lineage>
</organism>
<feature type="binding site" evidence="5 7">
    <location>
        <position position="195"/>
    </location>
    <ligand>
        <name>FMN</name>
        <dbReference type="ChEBI" id="CHEBI:58210"/>
    </ligand>
</feature>
<comment type="pathway">
    <text evidence="5">Cofactor metabolism; pyridoxal 5'-phosphate salvage; pyridoxal 5'-phosphate from pyridoxamine 5'-phosphate: step 1/1.</text>
</comment>
<comment type="cofactor">
    <cofactor evidence="5 7">
        <name>FMN</name>
        <dbReference type="ChEBI" id="CHEBI:58210"/>
    </cofactor>
    <text evidence="5 7">Binds 1 FMN per subunit.</text>
</comment>
<evidence type="ECO:0000313" key="10">
    <source>
        <dbReference type="EMBL" id="SDB37982.1"/>
    </source>
</evidence>
<feature type="binding site" evidence="5 6">
    <location>
        <begin position="191"/>
        <end position="193"/>
    </location>
    <ligand>
        <name>substrate</name>
    </ligand>
</feature>
<dbReference type="STRING" id="1159017.SAMN02927930_01465"/>
<dbReference type="PANTHER" id="PTHR10851:SF0">
    <property type="entry name" value="PYRIDOXINE-5'-PHOSPHATE OXIDASE"/>
    <property type="match status" value="1"/>
</dbReference>
<comment type="catalytic activity">
    <reaction evidence="5">
        <text>pyridoxine 5'-phosphate + O2 = pyridoxal 5'-phosphate + H2O2</text>
        <dbReference type="Rhea" id="RHEA:15149"/>
        <dbReference type="ChEBI" id="CHEBI:15379"/>
        <dbReference type="ChEBI" id="CHEBI:16240"/>
        <dbReference type="ChEBI" id="CHEBI:58589"/>
        <dbReference type="ChEBI" id="CHEBI:597326"/>
        <dbReference type="EC" id="1.4.3.5"/>
    </reaction>
</comment>
<name>A0A1G6CYK3_9GAMM</name>
<comment type="pathway">
    <text evidence="5">Cofactor metabolism; pyridoxal 5'-phosphate salvage; pyridoxal 5'-phosphate from pyridoxine 5'-phosphate: step 1/1.</text>
</comment>
<evidence type="ECO:0000256" key="4">
    <source>
        <dbReference type="ARBA" id="ARBA00023002"/>
    </source>
</evidence>
<comment type="caution">
    <text evidence="5">Lacks conserved residue(s) required for the propagation of feature annotation.</text>
</comment>
<dbReference type="HAMAP" id="MF_01629">
    <property type="entry name" value="PdxH"/>
    <property type="match status" value="1"/>
</dbReference>
<dbReference type="InterPro" id="IPR019576">
    <property type="entry name" value="Pyridoxamine_oxidase_dimer_C"/>
</dbReference>
<proteinExistence type="inferred from homology"/>
<dbReference type="RefSeq" id="WP_092593217.1">
    <property type="nucleotide sequence ID" value="NZ_FMXN01000007.1"/>
</dbReference>
<dbReference type="PANTHER" id="PTHR10851">
    <property type="entry name" value="PYRIDOXINE-5-PHOSPHATE OXIDASE"/>
    <property type="match status" value="1"/>
</dbReference>
<dbReference type="NCBIfam" id="TIGR00558">
    <property type="entry name" value="pdxH"/>
    <property type="match status" value="1"/>
</dbReference>
<dbReference type="GO" id="GO:0010181">
    <property type="term" value="F:FMN binding"/>
    <property type="evidence" value="ECO:0007669"/>
    <property type="project" value="UniProtKB-UniRule"/>
</dbReference>
<feature type="binding site" evidence="5 6">
    <location>
        <position position="127"/>
    </location>
    <ligand>
        <name>substrate</name>
    </ligand>
</feature>
<accession>A0A1G6CYK3</accession>
<dbReference type="Gene3D" id="2.30.110.10">
    <property type="entry name" value="Electron Transport, Fmn-binding Protein, Chain A"/>
    <property type="match status" value="1"/>
</dbReference>
<keyword evidence="2 5" id="KW-0285">Flavoprotein</keyword>
<dbReference type="SUPFAM" id="SSF50475">
    <property type="entry name" value="FMN-binding split barrel"/>
    <property type="match status" value="1"/>
</dbReference>
<dbReference type="PIRSF" id="PIRSF000190">
    <property type="entry name" value="Pyd_amn-ph_oxd"/>
    <property type="match status" value="1"/>
</dbReference>
<evidence type="ECO:0000313" key="11">
    <source>
        <dbReference type="Proteomes" id="UP000199626"/>
    </source>
</evidence>
<dbReference type="NCBIfam" id="NF004231">
    <property type="entry name" value="PRK05679.1"/>
    <property type="match status" value="1"/>
</dbReference>
<feature type="binding site" evidence="5 6">
    <location>
        <position position="123"/>
    </location>
    <ligand>
        <name>substrate</name>
    </ligand>
</feature>
<dbReference type="PROSITE" id="PS01064">
    <property type="entry name" value="PYRIDOX_OXIDASE"/>
    <property type="match status" value="1"/>
</dbReference>
<comment type="similarity">
    <text evidence="1 5">Belongs to the pyridoxamine 5'-phosphate oxidase family.</text>
</comment>
<dbReference type="InterPro" id="IPR012349">
    <property type="entry name" value="Split_barrel_FMN-bd"/>
</dbReference>
<reference evidence="11" key="1">
    <citation type="submission" date="2016-10" db="EMBL/GenBank/DDBJ databases">
        <authorList>
            <person name="Varghese N."/>
            <person name="Submissions S."/>
        </authorList>
    </citation>
    <scope>NUCLEOTIDE SEQUENCE [LARGE SCALE GENOMIC DNA]</scope>
    <source>
        <strain evidence="11">CGMCC 1.10824</strain>
    </source>
</reference>
<dbReference type="EC" id="1.4.3.5" evidence="5"/>
<comment type="subunit">
    <text evidence="5">Homodimer.</text>
</comment>
<dbReference type="InterPro" id="IPR019740">
    <property type="entry name" value="Pyridox_Oxase_CS"/>
</dbReference>
<comment type="catalytic activity">
    <reaction evidence="5">
        <text>pyridoxamine 5'-phosphate + O2 + H2O = pyridoxal 5'-phosphate + H2O2 + NH4(+)</text>
        <dbReference type="Rhea" id="RHEA:15817"/>
        <dbReference type="ChEBI" id="CHEBI:15377"/>
        <dbReference type="ChEBI" id="CHEBI:15379"/>
        <dbReference type="ChEBI" id="CHEBI:16240"/>
        <dbReference type="ChEBI" id="CHEBI:28938"/>
        <dbReference type="ChEBI" id="CHEBI:58451"/>
        <dbReference type="ChEBI" id="CHEBI:597326"/>
        <dbReference type="EC" id="1.4.3.5"/>
    </reaction>
</comment>
<comment type="function">
    <text evidence="5">Catalyzes the oxidation of either pyridoxine 5'-phosphate (PNP) or pyridoxamine 5'-phosphate (PMP) into pyridoxal 5'-phosphate (PLP).</text>
</comment>
<feature type="domain" description="Pyridoxine 5'-phosphate oxidase dimerisation C-terminal" evidence="9">
    <location>
        <begin position="172"/>
        <end position="212"/>
    </location>
</feature>
<feature type="binding site" evidence="5 7">
    <location>
        <begin position="61"/>
        <end position="66"/>
    </location>
    <ligand>
        <name>FMN</name>
        <dbReference type="ChEBI" id="CHEBI:58210"/>
    </ligand>
</feature>
<evidence type="ECO:0000259" key="9">
    <source>
        <dbReference type="Pfam" id="PF10590"/>
    </source>
</evidence>
<feature type="binding site" evidence="5 7">
    <location>
        <position position="83"/>
    </location>
    <ligand>
        <name>FMN</name>
        <dbReference type="ChEBI" id="CHEBI:58210"/>
    </ligand>
</feature>
<feature type="binding site" evidence="5 7">
    <location>
        <begin position="76"/>
        <end position="77"/>
    </location>
    <ligand>
        <name>FMN</name>
        <dbReference type="ChEBI" id="CHEBI:58210"/>
    </ligand>
</feature>
<evidence type="ECO:0000256" key="5">
    <source>
        <dbReference type="HAMAP-Rule" id="MF_01629"/>
    </source>
</evidence>
<feature type="binding site" evidence="5 7">
    <location>
        <begin position="140"/>
        <end position="141"/>
    </location>
    <ligand>
        <name>FMN</name>
        <dbReference type="ChEBI" id="CHEBI:58210"/>
    </ligand>
</feature>
<dbReference type="EMBL" id="FMXN01000007">
    <property type="protein sequence ID" value="SDB37982.1"/>
    <property type="molecule type" value="Genomic_DNA"/>
</dbReference>
<dbReference type="GO" id="GO:0008615">
    <property type="term" value="P:pyridoxine biosynthetic process"/>
    <property type="evidence" value="ECO:0007669"/>
    <property type="project" value="UniProtKB-UniRule"/>
</dbReference>
<feature type="binding site" evidence="6">
    <location>
        <begin position="7"/>
        <end position="10"/>
    </location>
    <ligand>
        <name>substrate</name>
    </ligand>
</feature>
<feature type="binding site" evidence="5 6">
    <location>
        <position position="131"/>
    </location>
    <ligand>
        <name>substrate</name>
    </ligand>
</feature>
<evidence type="ECO:0000259" key="8">
    <source>
        <dbReference type="Pfam" id="PF01243"/>
    </source>
</evidence>
<evidence type="ECO:0000256" key="6">
    <source>
        <dbReference type="PIRSR" id="PIRSR000190-1"/>
    </source>
</evidence>
<dbReference type="UniPathway" id="UPA01068">
    <property type="reaction ID" value="UER00304"/>
</dbReference>
<dbReference type="InterPro" id="IPR011576">
    <property type="entry name" value="Pyridox_Oxase_N"/>
</dbReference>
<evidence type="ECO:0000256" key="3">
    <source>
        <dbReference type="ARBA" id="ARBA00022643"/>
    </source>
</evidence>
<evidence type="ECO:0000256" key="2">
    <source>
        <dbReference type="ARBA" id="ARBA00022630"/>
    </source>
</evidence>
<feature type="binding site" evidence="5 7">
    <location>
        <position position="105"/>
    </location>
    <ligand>
        <name>FMN</name>
        <dbReference type="ChEBI" id="CHEBI:58210"/>
    </ligand>
</feature>
<dbReference type="Pfam" id="PF10590">
    <property type="entry name" value="PNP_phzG_C"/>
    <property type="match status" value="1"/>
</dbReference>
<dbReference type="AlphaFoldDB" id="A0A1G6CYK3"/>
<evidence type="ECO:0000256" key="1">
    <source>
        <dbReference type="ARBA" id="ARBA00007301"/>
    </source>
</evidence>
<feature type="binding site" evidence="5 7">
    <location>
        <position position="185"/>
    </location>
    <ligand>
        <name>FMN</name>
        <dbReference type="ChEBI" id="CHEBI:58210"/>
    </ligand>
</feature>
<feature type="binding site" evidence="5 6">
    <location>
        <position position="66"/>
    </location>
    <ligand>
        <name>substrate</name>
    </ligand>
</feature>
<dbReference type="InterPro" id="IPR000659">
    <property type="entry name" value="Pyridox_Oxase"/>
</dbReference>
<keyword evidence="11" id="KW-1185">Reference proteome</keyword>
<protein>
    <recommendedName>
        <fullName evidence="5">Pyridoxine/pyridoxamine 5'-phosphate oxidase</fullName>
        <ecNumber evidence="5">1.4.3.5</ecNumber>
    </recommendedName>
    <alternativeName>
        <fullName evidence="5">PNP/PMP oxidase</fullName>
        <shortName evidence="5">PNPOx</shortName>
    </alternativeName>
    <alternativeName>
        <fullName evidence="5">Pyridoxal 5'-phosphate synthase</fullName>
    </alternativeName>
</protein>
<keyword evidence="5" id="KW-0664">Pyridoxine biosynthesis</keyword>
<gene>
    <name evidence="5" type="primary">pdxH</name>
    <name evidence="10" type="ORF">SAMN02927930_01465</name>
</gene>
<evidence type="ECO:0000256" key="7">
    <source>
        <dbReference type="PIRSR" id="PIRSR000190-2"/>
    </source>
</evidence>